<dbReference type="EMBL" id="BMDA01000001">
    <property type="protein sequence ID" value="GGH28912.1"/>
    <property type="molecule type" value="Genomic_DNA"/>
</dbReference>
<dbReference type="InterPro" id="IPR009959">
    <property type="entry name" value="Cyclase_SnoaL-like"/>
</dbReference>
<dbReference type="STRING" id="1217698.F888_02513"/>
<evidence type="ECO:0000313" key="6">
    <source>
        <dbReference type="Proteomes" id="UP000013200"/>
    </source>
</evidence>
<name>N9RDE8_9GAMM</name>
<evidence type="ECO:0000256" key="2">
    <source>
        <dbReference type="SAM" id="SignalP"/>
    </source>
</evidence>
<dbReference type="AlphaFoldDB" id="N9RDE8"/>
<dbReference type="RefSeq" id="WP_005286402.1">
    <property type="nucleotide sequence ID" value="NZ_BMDA01000001.1"/>
</dbReference>
<accession>N9RDE8</accession>
<proteinExistence type="predicted"/>
<dbReference type="PATRIC" id="fig|1217698.3.peg.2450"/>
<protein>
    <recommendedName>
        <fullName evidence="3">SnoaL-like domain-containing protein</fullName>
    </recommendedName>
</protein>
<comment type="caution">
    <text evidence="4">The sequence shown here is derived from an EMBL/GenBank/DDBJ whole genome shotgun (WGS) entry which is preliminary data.</text>
</comment>
<reference evidence="5" key="3">
    <citation type="submission" date="2024-03" db="EMBL/GenBank/DDBJ databases">
        <authorList>
            <person name="Sun Q."/>
            <person name="Sedlacek I."/>
        </authorList>
    </citation>
    <scope>NUCLEOTIDE SEQUENCE</scope>
    <source>
        <strain evidence="5">CCM 8635</strain>
    </source>
</reference>
<reference evidence="4 6" key="1">
    <citation type="submission" date="2013-02" db="EMBL/GenBank/DDBJ databases">
        <title>The Genome Sequence of Acinetobacter sp. NIPH 3623.</title>
        <authorList>
            <consortium name="The Broad Institute Genome Sequencing Platform"/>
            <consortium name="The Broad Institute Genome Sequencing Center for Infectious Disease"/>
            <person name="Cerqueira G."/>
            <person name="Feldgarden M."/>
            <person name="Courvalin P."/>
            <person name="Perichon B."/>
            <person name="Grillot-Courvalin C."/>
            <person name="Clermont D."/>
            <person name="Rocha E."/>
            <person name="Yoon E.-J."/>
            <person name="Nemec A."/>
            <person name="Walker B."/>
            <person name="Young S.K."/>
            <person name="Zeng Q."/>
            <person name="Gargeya S."/>
            <person name="Fitzgerald M."/>
            <person name="Haas B."/>
            <person name="Abouelleil A."/>
            <person name="Alvarado L."/>
            <person name="Arachchi H.M."/>
            <person name="Berlin A.M."/>
            <person name="Chapman S.B."/>
            <person name="Dewar J."/>
            <person name="Goldberg J."/>
            <person name="Griggs A."/>
            <person name="Gujja S."/>
            <person name="Hansen M."/>
            <person name="Howarth C."/>
            <person name="Imamovic A."/>
            <person name="Larimer J."/>
            <person name="McCowan C."/>
            <person name="Murphy C."/>
            <person name="Neiman D."/>
            <person name="Pearson M."/>
            <person name="Priest M."/>
            <person name="Roberts A."/>
            <person name="Saif S."/>
            <person name="Shea T."/>
            <person name="Sisk P."/>
            <person name="Sykes S."/>
            <person name="Wortman J."/>
            <person name="Nusbaum C."/>
            <person name="Birren B."/>
        </authorList>
    </citation>
    <scope>NUCLEOTIDE SEQUENCE [LARGE SCALE GENOMIC DNA]</scope>
    <source>
        <strain evidence="4 6">NIPH 3623</strain>
    </source>
</reference>
<dbReference type="PROSITE" id="PS51257">
    <property type="entry name" value="PROKAR_LIPOPROTEIN"/>
    <property type="match status" value="1"/>
</dbReference>
<organism evidence="4 6">
    <name type="scientific">Acinetobacter courvalinii</name>
    <dbReference type="NCBI Taxonomy" id="280147"/>
    <lineage>
        <taxon>Bacteria</taxon>
        <taxon>Pseudomonadati</taxon>
        <taxon>Pseudomonadota</taxon>
        <taxon>Gammaproteobacteria</taxon>
        <taxon>Moraxellales</taxon>
        <taxon>Moraxellaceae</taxon>
        <taxon>Acinetobacter</taxon>
    </lineage>
</organism>
<reference evidence="5 7" key="2">
    <citation type="journal article" date="2014" name="Int. J. Syst. Evol. Microbiol.">
        <title>Complete genome sequence of Corynebacterium casei LMG S-19264T (=DSM 44701T), isolated from a smear-ripened cheese.</title>
        <authorList>
            <consortium name="US DOE Joint Genome Institute (JGI-PGF)"/>
            <person name="Walter F."/>
            <person name="Albersmeier A."/>
            <person name="Kalinowski J."/>
            <person name="Ruckert C."/>
        </authorList>
    </citation>
    <scope>NUCLEOTIDE SEQUENCE [LARGE SCALE GENOMIC DNA]</scope>
    <source>
        <strain evidence="5 7">CCM 8635</strain>
    </source>
</reference>
<dbReference type="Proteomes" id="UP000013200">
    <property type="component" value="Unassembled WGS sequence"/>
</dbReference>
<dbReference type="GeneID" id="80103376"/>
<feature type="region of interest" description="Disordered" evidence="1">
    <location>
        <begin position="22"/>
        <end position="43"/>
    </location>
</feature>
<evidence type="ECO:0000313" key="7">
    <source>
        <dbReference type="Proteomes" id="UP000652691"/>
    </source>
</evidence>
<feature type="chain" id="PRO_5044737351" description="SnoaL-like domain-containing protein" evidence="2">
    <location>
        <begin position="19"/>
        <end position="302"/>
    </location>
</feature>
<dbReference type="Proteomes" id="UP000652691">
    <property type="component" value="Unassembled WGS sequence"/>
</dbReference>
<feature type="domain" description="SnoaL-like" evidence="3">
    <location>
        <begin position="187"/>
        <end position="284"/>
    </location>
</feature>
<feature type="compositionally biased region" description="Polar residues" evidence="1">
    <location>
        <begin position="28"/>
        <end position="43"/>
    </location>
</feature>
<dbReference type="GO" id="GO:0030638">
    <property type="term" value="P:polyketide metabolic process"/>
    <property type="evidence" value="ECO:0007669"/>
    <property type="project" value="InterPro"/>
</dbReference>
<evidence type="ECO:0000313" key="4">
    <source>
        <dbReference type="EMBL" id="ENX37177.1"/>
    </source>
</evidence>
<dbReference type="Pfam" id="PF12680">
    <property type="entry name" value="SnoaL_2"/>
    <property type="match status" value="2"/>
</dbReference>
<dbReference type="Gene3D" id="3.10.450.50">
    <property type="match status" value="2"/>
</dbReference>
<keyword evidence="6" id="KW-1185">Reference proteome</keyword>
<dbReference type="InterPro" id="IPR037401">
    <property type="entry name" value="SnoaL-like"/>
</dbReference>
<feature type="signal peptide" evidence="2">
    <location>
        <begin position="1"/>
        <end position="18"/>
    </location>
</feature>
<gene>
    <name evidence="4" type="ORF">F888_02513</name>
    <name evidence="5" type="ORF">GCM10007354_08030</name>
</gene>
<dbReference type="SUPFAM" id="SSF54427">
    <property type="entry name" value="NTF2-like"/>
    <property type="match status" value="2"/>
</dbReference>
<evidence type="ECO:0000313" key="5">
    <source>
        <dbReference type="EMBL" id="GGH28912.1"/>
    </source>
</evidence>
<dbReference type="PANTHER" id="PTHR38436:SF1">
    <property type="entry name" value="ESTER CYCLASE"/>
    <property type="match status" value="1"/>
</dbReference>
<dbReference type="HOGENOM" id="CLU_073327_0_0_6"/>
<dbReference type="EMBL" id="APSA01000007">
    <property type="protein sequence ID" value="ENX37177.1"/>
    <property type="molecule type" value="Genomic_DNA"/>
</dbReference>
<keyword evidence="2" id="KW-0732">Signal</keyword>
<feature type="domain" description="SnoaL-like" evidence="3">
    <location>
        <begin position="51"/>
        <end position="146"/>
    </location>
</feature>
<dbReference type="PANTHER" id="PTHR38436">
    <property type="entry name" value="POLYKETIDE CYCLASE SNOAL-LIKE DOMAIN"/>
    <property type="match status" value="1"/>
</dbReference>
<dbReference type="InterPro" id="IPR032710">
    <property type="entry name" value="NTF2-like_dom_sf"/>
</dbReference>
<evidence type="ECO:0000259" key="3">
    <source>
        <dbReference type="Pfam" id="PF12680"/>
    </source>
</evidence>
<sequence>MKKLFILTALLLPLALSACNDDSKSEQDSQQNSSEAQTQQTEHNRTQVITYFEGVFKDKKVKEFSDRYLAENYIQHNPFLPDGKQPFIDFFEKRFADNPDAQYNIVRSLAENDLVLLQVKGKLNTDAATNAGFDLFRVENGIIVEHWDVNQSVPENERTTTNPEVMFDGANKTNLSPAETAANKELVTAFVKGVFEQHKVREFSDRYLADHYIQHNPWIGDGKAPFVSFFEQLFKDDPSAEYEVKRVIADGNLVAVHLRSQQSGQPENAGFDIFRVENGKIVEHWDANQSVPENSANSNTMF</sequence>
<evidence type="ECO:0000256" key="1">
    <source>
        <dbReference type="SAM" id="MobiDB-lite"/>
    </source>
</evidence>